<evidence type="ECO:0000259" key="1">
    <source>
        <dbReference type="Pfam" id="PF13006"/>
    </source>
</evidence>
<dbReference type="EMBL" id="JBITGY010000001">
    <property type="protein sequence ID" value="MFI6496623.1"/>
    <property type="molecule type" value="Genomic_DNA"/>
</dbReference>
<feature type="domain" description="Transposase IS4 N-terminal" evidence="1">
    <location>
        <begin position="1"/>
        <end position="60"/>
    </location>
</feature>
<dbReference type="Pfam" id="PF13006">
    <property type="entry name" value="Nterm_IS4"/>
    <property type="match status" value="1"/>
</dbReference>
<gene>
    <name evidence="2" type="ORF">ACIBG2_04510</name>
</gene>
<evidence type="ECO:0000313" key="2">
    <source>
        <dbReference type="EMBL" id="MFI6496623.1"/>
    </source>
</evidence>
<dbReference type="RefSeq" id="WP_397079218.1">
    <property type="nucleotide sequence ID" value="NZ_JBITGY010000001.1"/>
</dbReference>
<sequence>MPSRVGVCFLLARCLFPAVGYQLVWERMTAALTGRPRPTAKALRDLRRQVAVAPVRALFETIAGPPGPAVHPRQPVRPLPDGLLRRMQLHQGSRHRT</sequence>
<accession>A0ABW7YMT8</accession>
<name>A0ABW7YMT8_9ACTN</name>
<keyword evidence="3" id="KW-1185">Reference proteome</keyword>
<protein>
    <submittedName>
        <fullName evidence="2">Transposase domain-containing protein</fullName>
    </submittedName>
</protein>
<dbReference type="Proteomes" id="UP001612741">
    <property type="component" value="Unassembled WGS sequence"/>
</dbReference>
<comment type="caution">
    <text evidence="2">The sequence shown here is derived from an EMBL/GenBank/DDBJ whole genome shotgun (WGS) entry which is preliminary data.</text>
</comment>
<organism evidence="2 3">
    <name type="scientific">Nonomuraea typhae</name>
    <dbReference type="NCBI Taxonomy" id="2603600"/>
    <lineage>
        <taxon>Bacteria</taxon>
        <taxon>Bacillati</taxon>
        <taxon>Actinomycetota</taxon>
        <taxon>Actinomycetes</taxon>
        <taxon>Streptosporangiales</taxon>
        <taxon>Streptosporangiaceae</taxon>
        <taxon>Nonomuraea</taxon>
    </lineage>
</organism>
<evidence type="ECO:0000313" key="3">
    <source>
        <dbReference type="Proteomes" id="UP001612741"/>
    </source>
</evidence>
<reference evidence="2 3" key="1">
    <citation type="submission" date="2024-10" db="EMBL/GenBank/DDBJ databases">
        <title>The Natural Products Discovery Center: Release of the First 8490 Sequenced Strains for Exploring Actinobacteria Biosynthetic Diversity.</title>
        <authorList>
            <person name="Kalkreuter E."/>
            <person name="Kautsar S.A."/>
            <person name="Yang D."/>
            <person name="Bader C.D."/>
            <person name="Teijaro C.N."/>
            <person name="Fluegel L."/>
            <person name="Davis C.M."/>
            <person name="Simpson J.R."/>
            <person name="Lauterbach L."/>
            <person name="Steele A.D."/>
            <person name="Gui C."/>
            <person name="Meng S."/>
            <person name="Li G."/>
            <person name="Viehrig K."/>
            <person name="Ye F."/>
            <person name="Su P."/>
            <person name="Kiefer A.F."/>
            <person name="Nichols A."/>
            <person name="Cepeda A.J."/>
            <person name="Yan W."/>
            <person name="Fan B."/>
            <person name="Jiang Y."/>
            <person name="Adhikari A."/>
            <person name="Zheng C.-J."/>
            <person name="Schuster L."/>
            <person name="Cowan T.M."/>
            <person name="Smanski M.J."/>
            <person name="Chevrette M.G."/>
            <person name="De Carvalho L.P.S."/>
            <person name="Shen B."/>
        </authorList>
    </citation>
    <scope>NUCLEOTIDE SEQUENCE [LARGE SCALE GENOMIC DNA]</scope>
    <source>
        <strain evidence="2 3">NPDC050545</strain>
    </source>
</reference>
<proteinExistence type="predicted"/>
<dbReference type="InterPro" id="IPR024473">
    <property type="entry name" value="Transposases_IS4_N"/>
</dbReference>